<dbReference type="InterPro" id="IPR003265">
    <property type="entry name" value="HhH-GPD_domain"/>
</dbReference>
<comment type="similarity">
    <text evidence="1">Belongs to the type-1 OGG1 family.</text>
</comment>
<evidence type="ECO:0000256" key="3">
    <source>
        <dbReference type="ARBA" id="ARBA00022763"/>
    </source>
</evidence>
<sequence>MNKIILKGQTSFVPSHIFECGQAFRWKKLDDEAYRFIFRDMVLEARSIDDSIEILGDFSDKNEILNYFDLNTDYDAIKAKLSLNDEILTKAISFGGGMRILKQDPFETYISFIISANNQIKNIKNTIKKLSQMYGKKLNNPFDDEEYYAFPTQLELSNAKPEDIKEYARAGFRSERIVIASKMVQEGIINFDELKEKNIDDIRKTLLEVPGIGEKVFQCILLFGLGRTDSFPVDVWVKRVMEELYYGGEERNKKLIQEDGLRRFGDLSGYAQQYLFYYMRENFKKMKKEEKNVDNK</sequence>
<dbReference type="GO" id="GO:0006284">
    <property type="term" value="P:base-excision repair"/>
    <property type="evidence" value="ECO:0007669"/>
    <property type="project" value="InterPro"/>
</dbReference>
<dbReference type="CDD" id="cd00056">
    <property type="entry name" value="ENDO3c"/>
    <property type="match status" value="1"/>
</dbReference>
<evidence type="ECO:0000256" key="4">
    <source>
        <dbReference type="ARBA" id="ARBA00022801"/>
    </source>
</evidence>
<evidence type="ECO:0000256" key="1">
    <source>
        <dbReference type="ARBA" id="ARBA00010679"/>
    </source>
</evidence>
<dbReference type="InterPro" id="IPR052054">
    <property type="entry name" value="Oxidative_DNA_repair_enzyme"/>
</dbReference>
<keyword evidence="7" id="KW-0511">Multifunctional enzyme</keyword>
<evidence type="ECO:0000256" key="6">
    <source>
        <dbReference type="ARBA" id="ARBA00023239"/>
    </source>
</evidence>
<reference evidence="11" key="1">
    <citation type="submission" date="2022-04" db="EMBL/GenBank/DDBJ databases">
        <title>Complete genome sequences of Ezakiella coagulans and Fenollaria massiliensis.</title>
        <authorList>
            <person name="France M.T."/>
            <person name="Clifford J."/>
            <person name="Narina S."/>
            <person name="Rutt L."/>
            <person name="Ravel J."/>
        </authorList>
    </citation>
    <scope>NUCLEOTIDE SEQUENCE</scope>
    <source>
        <strain evidence="11">C0061C2</strain>
    </source>
</reference>
<evidence type="ECO:0000256" key="7">
    <source>
        <dbReference type="ARBA" id="ARBA00023268"/>
    </source>
</evidence>
<evidence type="ECO:0000256" key="5">
    <source>
        <dbReference type="ARBA" id="ARBA00023204"/>
    </source>
</evidence>
<dbReference type="PANTHER" id="PTHR10242">
    <property type="entry name" value="8-OXOGUANINE DNA GLYCOSYLASE"/>
    <property type="match status" value="1"/>
</dbReference>
<evidence type="ECO:0000256" key="9">
    <source>
        <dbReference type="ARBA" id="ARBA00044632"/>
    </source>
</evidence>
<keyword evidence="5" id="KW-0234">DNA repair</keyword>
<keyword evidence="3" id="KW-0227">DNA damage</keyword>
<accession>A0A9E7DKS4</accession>
<dbReference type="KEGG" id="fms:M1R53_03925"/>
<name>A0A9E7DKS4_9FIRM</name>
<protein>
    <recommendedName>
        <fullName evidence="2">DNA-(apurinic or apyrimidinic site) lyase</fullName>
        <ecNumber evidence="2">4.2.99.18</ecNumber>
    </recommendedName>
</protein>
<evidence type="ECO:0000256" key="8">
    <source>
        <dbReference type="ARBA" id="ARBA00023295"/>
    </source>
</evidence>
<dbReference type="Gene3D" id="3.30.310.260">
    <property type="match status" value="1"/>
</dbReference>
<keyword evidence="12" id="KW-1185">Reference proteome</keyword>
<evidence type="ECO:0000259" key="10">
    <source>
        <dbReference type="SMART" id="SM00478"/>
    </source>
</evidence>
<dbReference type="Gene3D" id="1.10.340.30">
    <property type="entry name" value="Hypothetical protein, domain 2"/>
    <property type="match status" value="1"/>
</dbReference>
<dbReference type="SUPFAM" id="SSF55945">
    <property type="entry name" value="TATA-box binding protein-like"/>
    <property type="match status" value="1"/>
</dbReference>
<keyword evidence="4" id="KW-0378">Hydrolase</keyword>
<dbReference type="EC" id="4.2.99.18" evidence="2"/>
<dbReference type="SUPFAM" id="SSF48150">
    <property type="entry name" value="DNA-glycosylase"/>
    <property type="match status" value="1"/>
</dbReference>
<dbReference type="Gene3D" id="1.10.1670.10">
    <property type="entry name" value="Helix-hairpin-Helix base-excision DNA repair enzymes (C-terminal)"/>
    <property type="match status" value="1"/>
</dbReference>
<dbReference type="RefSeq" id="WP_249243151.1">
    <property type="nucleotide sequence ID" value="NZ_CP096649.1"/>
</dbReference>
<evidence type="ECO:0000256" key="2">
    <source>
        <dbReference type="ARBA" id="ARBA00012720"/>
    </source>
</evidence>
<organism evidence="11 12">
    <name type="scientific">Fenollaria massiliensis</name>
    <dbReference type="NCBI Taxonomy" id="938288"/>
    <lineage>
        <taxon>Bacteria</taxon>
        <taxon>Bacillati</taxon>
        <taxon>Bacillota</taxon>
        <taxon>Clostridia</taxon>
        <taxon>Eubacteriales</taxon>
        <taxon>Fenollaria</taxon>
    </lineage>
</organism>
<evidence type="ECO:0000313" key="12">
    <source>
        <dbReference type="Proteomes" id="UP000831151"/>
    </source>
</evidence>
<keyword evidence="6" id="KW-0456">Lyase</keyword>
<gene>
    <name evidence="11" type="ORF">M1R53_03925</name>
</gene>
<dbReference type="InterPro" id="IPR012904">
    <property type="entry name" value="OGG_N"/>
</dbReference>
<dbReference type="GO" id="GO:0008534">
    <property type="term" value="F:oxidized purine nucleobase lesion DNA N-glycosylase activity"/>
    <property type="evidence" value="ECO:0007669"/>
    <property type="project" value="InterPro"/>
</dbReference>
<dbReference type="GO" id="GO:0140078">
    <property type="term" value="F:class I DNA-(apurinic or apyrimidinic site) endonuclease activity"/>
    <property type="evidence" value="ECO:0007669"/>
    <property type="project" value="UniProtKB-EC"/>
</dbReference>
<feature type="domain" description="HhH-GPD" evidence="10">
    <location>
        <begin position="114"/>
        <end position="280"/>
    </location>
</feature>
<dbReference type="GO" id="GO:0003684">
    <property type="term" value="F:damaged DNA binding"/>
    <property type="evidence" value="ECO:0007669"/>
    <property type="project" value="InterPro"/>
</dbReference>
<keyword evidence="8" id="KW-0326">Glycosidase</keyword>
<dbReference type="AlphaFoldDB" id="A0A9E7DKS4"/>
<dbReference type="InterPro" id="IPR011257">
    <property type="entry name" value="DNA_glycosylase"/>
</dbReference>
<dbReference type="EMBL" id="CP096649">
    <property type="protein sequence ID" value="UQK59803.1"/>
    <property type="molecule type" value="Genomic_DNA"/>
</dbReference>
<dbReference type="SMART" id="SM00478">
    <property type="entry name" value="ENDO3c"/>
    <property type="match status" value="1"/>
</dbReference>
<dbReference type="GO" id="GO:0006289">
    <property type="term" value="P:nucleotide-excision repair"/>
    <property type="evidence" value="ECO:0007669"/>
    <property type="project" value="InterPro"/>
</dbReference>
<dbReference type="Pfam" id="PF00730">
    <property type="entry name" value="HhH-GPD"/>
    <property type="match status" value="1"/>
</dbReference>
<proteinExistence type="inferred from homology"/>
<dbReference type="InterPro" id="IPR023170">
    <property type="entry name" value="HhH_base_excis_C"/>
</dbReference>
<evidence type="ECO:0000313" key="11">
    <source>
        <dbReference type="EMBL" id="UQK59803.1"/>
    </source>
</evidence>
<dbReference type="Proteomes" id="UP000831151">
    <property type="component" value="Chromosome"/>
</dbReference>
<comment type="catalytic activity">
    <reaction evidence="9">
        <text>2'-deoxyribonucleotide-(2'-deoxyribose 5'-phosphate)-2'-deoxyribonucleotide-DNA = a 3'-end 2'-deoxyribonucleotide-(2,3-dehydro-2,3-deoxyribose 5'-phosphate)-DNA + a 5'-end 5'-phospho-2'-deoxyribonucleoside-DNA + H(+)</text>
        <dbReference type="Rhea" id="RHEA:66592"/>
        <dbReference type="Rhea" id="RHEA-COMP:13180"/>
        <dbReference type="Rhea" id="RHEA-COMP:16897"/>
        <dbReference type="Rhea" id="RHEA-COMP:17067"/>
        <dbReference type="ChEBI" id="CHEBI:15378"/>
        <dbReference type="ChEBI" id="CHEBI:136412"/>
        <dbReference type="ChEBI" id="CHEBI:157695"/>
        <dbReference type="ChEBI" id="CHEBI:167181"/>
        <dbReference type="EC" id="4.2.99.18"/>
    </reaction>
</comment>
<dbReference type="Pfam" id="PF07934">
    <property type="entry name" value="OGG_N"/>
    <property type="match status" value="1"/>
</dbReference>
<dbReference type="PANTHER" id="PTHR10242:SF2">
    <property type="entry name" value="N-GLYCOSYLASE_DNA LYASE"/>
    <property type="match status" value="1"/>
</dbReference>